<evidence type="ECO:0000313" key="3">
    <source>
        <dbReference type="Proteomes" id="UP000005808"/>
    </source>
</evidence>
<dbReference type="AlphaFoldDB" id="H1S434"/>
<reference evidence="2 3" key="1">
    <citation type="journal article" date="2012" name="J. Bacteriol.">
        <title>De Novo Genome Project of Cupriavidus basilensis OR16.</title>
        <authorList>
            <person name="Cserhati M."/>
            <person name="Kriszt B."/>
            <person name="Szoboszlay S."/>
            <person name="Toth A."/>
            <person name="Szabo I."/>
            <person name="Tancsics A."/>
            <person name="Nagy I."/>
            <person name="Horvath B."/>
            <person name="Nagy I."/>
            <person name="Kukolya J."/>
        </authorList>
    </citation>
    <scope>NUCLEOTIDE SEQUENCE [LARGE SCALE GENOMIC DNA]</scope>
    <source>
        <strain evidence="2 3">OR16</strain>
    </source>
</reference>
<evidence type="ECO:0000256" key="1">
    <source>
        <dbReference type="SAM" id="MobiDB-lite"/>
    </source>
</evidence>
<proteinExistence type="predicted"/>
<gene>
    <name evidence="2" type="ORF">OR16_12580</name>
</gene>
<protein>
    <submittedName>
        <fullName evidence="2">Uncharacterized protein</fullName>
    </submittedName>
</protein>
<name>H1S434_9BURK</name>
<comment type="caution">
    <text evidence="2">The sequence shown here is derived from an EMBL/GenBank/DDBJ whole genome shotgun (WGS) entry which is preliminary data.</text>
</comment>
<feature type="region of interest" description="Disordered" evidence="1">
    <location>
        <begin position="135"/>
        <end position="155"/>
    </location>
</feature>
<dbReference type="Proteomes" id="UP000005808">
    <property type="component" value="Unassembled WGS sequence"/>
</dbReference>
<evidence type="ECO:0000313" key="2">
    <source>
        <dbReference type="EMBL" id="EHP42673.1"/>
    </source>
</evidence>
<dbReference type="PATRIC" id="fig|1127483.3.peg.2524"/>
<dbReference type="EMBL" id="AHJE01000029">
    <property type="protein sequence ID" value="EHP42673.1"/>
    <property type="molecule type" value="Genomic_DNA"/>
</dbReference>
<organism evidence="2 3">
    <name type="scientific">Cupriavidus basilensis OR16</name>
    <dbReference type="NCBI Taxonomy" id="1127483"/>
    <lineage>
        <taxon>Bacteria</taxon>
        <taxon>Pseudomonadati</taxon>
        <taxon>Pseudomonadota</taxon>
        <taxon>Betaproteobacteria</taxon>
        <taxon>Burkholderiales</taxon>
        <taxon>Burkholderiaceae</taxon>
        <taxon>Cupriavidus</taxon>
    </lineage>
</organism>
<accession>H1S434</accession>
<sequence length="155" mass="16238">MPDASRGQAGIMAISTFSVTAQQYGGVGMQRVYALIATCILLAACVSTGVDVKPEQLSNFMPGFSTLDDVTAQLGTPTSMTALRDGSTILIYSFATSKPHPESFIPFIGPLFSGGEIRSSTVLFEFDEGGVLRSQRRTTSNGASGWSVLPPGAPP</sequence>